<protein>
    <submittedName>
        <fullName evidence="2">Uncharacterized protein</fullName>
    </submittedName>
</protein>
<comment type="caution">
    <text evidence="2">The sequence shown here is derived from an EMBL/GenBank/DDBJ whole genome shotgun (WGS) entry which is preliminary data.</text>
</comment>
<dbReference type="RefSeq" id="WP_147985934.1">
    <property type="nucleotide sequence ID" value="NZ_RDBM01000037.1"/>
</dbReference>
<proteinExistence type="predicted"/>
<dbReference type="EMBL" id="RDBM01000037">
    <property type="protein sequence ID" value="TXS25873.1"/>
    <property type="molecule type" value="Genomic_DNA"/>
</dbReference>
<sequence>MRQRIVRLALVGGVLVLALLLLLATCGGGGTGGGDDGEPEKPVTKSTGPATRLNVPPEYTTDRGWEVVGVGPDYALSHTTGRLAYLVRAPGQRYRLRTLDTETGRAGWSGEAWRPPDPAAFPKLLTVAKDDRQFFVTWSYGKTGDGPAPAGTFVSLDVYDVVDGERRRVEVPWSGAPAVTATGPDILISDARANSAVVDPVSGAVSEIAASAVAYPAGCTACKQLTEVRGQTAKGLLLSGAREFWVRGGWFSRRNAPKGANPATGVPTSVTPGLILAKWQLAKGAKRAATHQMWAVHDAVSGKPVATVECHTPAIEPGRYPRAAVSPSDTYLVAGNLAFDLKAKKGFCYEDGSGAAALTLASVTDGGSAYGATTARDADEALEGDGVNPVVMSFTTWDVGELPPNTRLPEAEASGIGLFRWTDRKDRLHLLGYPRVG</sequence>
<evidence type="ECO:0000313" key="2">
    <source>
        <dbReference type="EMBL" id="TXS25873.1"/>
    </source>
</evidence>
<name>A0A652KQ95_9ACTN</name>
<evidence type="ECO:0000256" key="1">
    <source>
        <dbReference type="SAM" id="MobiDB-lite"/>
    </source>
</evidence>
<reference evidence="2" key="1">
    <citation type="submission" date="2018-10" db="EMBL/GenBank/DDBJ databases">
        <authorList>
            <person name="Hariharan J."/>
            <person name="Choudoir M.J."/>
            <person name="Diebold P."/>
            <person name="Panke-Buisse K."/>
            <person name="Campbell A.N."/>
            <person name="Buckley D.H."/>
        </authorList>
    </citation>
    <scope>NUCLEOTIDE SEQUENCE</scope>
    <source>
        <strain evidence="2">Gb1</strain>
    </source>
</reference>
<gene>
    <name evidence="2" type="ORF">EAO74_29475</name>
</gene>
<feature type="region of interest" description="Disordered" evidence="1">
    <location>
        <begin position="30"/>
        <end position="58"/>
    </location>
</feature>
<dbReference type="AlphaFoldDB" id="A0A652KQ95"/>
<organism evidence="2">
    <name type="scientific">Streptomyces sp. gb1(2016)</name>
    <dbReference type="NCBI Taxonomy" id="1828321"/>
    <lineage>
        <taxon>Bacteria</taxon>
        <taxon>Bacillati</taxon>
        <taxon>Actinomycetota</taxon>
        <taxon>Actinomycetes</taxon>
        <taxon>Kitasatosporales</taxon>
        <taxon>Streptomycetaceae</taxon>
        <taxon>Streptomyces</taxon>
    </lineage>
</organism>
<accession>A0A652KQ95</accession>